<comment type="caution">
    <text evidence="3">The sequence shown here is derived from an EMBL/GenBank/DDBJ whole genome shotgun (WGS) entry which is preliminary data.</text>
</comment>
<dbReference type="EMBL" id="JBHSJB010000012">
    <property type="protein sequence ID" value="MFC5055327.1"/>
    <property type="molecule type" value="Genomic_DNA"/>
</dbReference>
<feature type="chain" id="PRO_5045810154" description="Alpha/beta hydrolase family protein" evidence="2">
    <location>
        <begin position="23"/>
        <end position="297"/>
    </location>
</feature>
<feature type="compositionally biased region" description="Basic and acidic residues" evidence="1">
    <location>
        <begin position="247"/>
        <end position="264"/>
    </location>
</feature>
<accession>A0ABV9Y0T1</accession>
<sequence length="297" mass="31141">MRVLAVVAPVAGLLVAAPEAGAATIPWQPCPDRPEADCGTVSVPLDWANPRGPRVDRAVSRVRAADPARRIGVVFVDAGGPGGSGAEFARAPCLSAEVRARFDVVGFDQLGTNNSSAIRCSSELMARHPGDDPADEAAFAAPARHDLAVREDCRARHPVFDHVNTTRSARDLDAVRAALARGPPRTPTCSVSRPRATGPADRAAPAGREGLSGALTRRVPDGYVDPKVKMVSPKVAACRGSAHRHRDGLGRHRHEQGVGDERPGPGRPHLRGALGAHLGVHAPADRTRQPAAPALRP</sequence>
<evidence type="ECO:0000256" key="1">
    <source>
        <dbReference type="SAM" id="MobiDB-lite"/>
    </source>
</evidence>
<feature type="signal peptide" evidence="2">
    <location>
        <begin position="1"/>
        <end position="22"/>
    </location>
</feature>
<name>A0ABV9Y0T1_9PSEU</name>
<dbReference type="RefSeq" id="WP_344040379.1">
    <property type="nucleotide sequence ID" value="NZ_BAAAKE010000022.1"/>
</dbReference>
<gene>
    <name evidence="3" type="ORF">ACFPFM_16335</name>
</gene>
<protein>
    <recommendedName>
        <fullName evidence="5">Alpha/beta hydrolase family protein</fullName>
    </recommendedName>
</protein>
<evidence type="ECO:0000256" key="2">
    <source>
        <dbReference type="SAM" id="SignalP"/>
    </source>
</evidence>
<feature type="region of interest" description="Disordered" evidence="1">
    <location>
        <begin position="237"/>
        <end position="273"/>
    </location>
</feature>
<evidence type="ECO:0000313" key="4">
    <source>
        <dbReference type="Proteomes" id="UP001595833"/>
    </source>
</evidence>
<organism evidence="3 4">
    <name type="scientific">Saccharothrix xinjiangensis</name>
    <dbReference type="NCBI Taxonomy" id="204798"/>
    <lineage>
        <taxon>Bacteria</taxon>
        <taxon>Bacillati</taxon>
        <taxon>Actinomycetota</taxon>
        <taxon>Actinomycetes</taxon>
        <taxon>Pseudonocardiales</taxon>
        <taxon>Pseudonocardiaceae</taxon>
        <taxon>Saccharothrix</taxon>
    </lineage>
</organism>
<evidence type="ECO:0008006" key="5">
    <source>
        <dbReference type="Google" id="ProtNLM"/>
    </source>
</evidence>
<dbReference type="Proteomes" id="UP001595833">
    <property type="component" value="Unassembled WGS sequence"/>
</dbReference>
<reference evidence="4" key="1">
    <citation type="journal article" date="2019" name="Int. J. Syst. Evol. Microbiol.">
        <title>The Global Catalogue of Microorganisms (GCM) 10K type strain sequencing project: providing services to taxonomists for standard genome sequencing and annotation.</title>
        <authorList>
            <consortium name="The Broad Institute Genomics Platform"/>
            <consortium name="The Broad Institute Genome Sequencing Center for Infectious Disease"/>
            <person name="Wu L."/>
            <person name="Ma J."/>
        </authorList>
    </citation>
    <scope>NUCLEOTIDE SEQUENCE [LARGE SCALE GENOMIC DNA]</scope>
    <source>
        <strain evidence="4">KCTC 12848</strain>
    </source>
</reference>
<keyword evidence="2" id="KW-0732">Signal</keyword>
<proteinExistence type="predicted"/>
<keyword evidence="4" id="KW-1185">Reference proteome</keyword>
<evidence type="ECO:0000313" key="3">
    <source>
        <dbReference type="EMBL" id="MFC5055327.1"/>
    </source>
</evidence>
<feature type="region of interest" description="Disordered" evidence="1">
    <location>
        <begin position="181"/>
        <end position="209"/>
    </location>
</feature>